<dbReference type="RefSeq" id="WP_109876533.1">
    <property type="nucleotide sequence ID" value="NZ_AP026695.1"/>
</dbReference>
<accession>A0A2S2KR26</accession>
<dbReference type="AlphaFoldDB" id="A0A2S2KR26"/>
<dbReference type="SUPFAM" id="SSF50952">
    <property type="entry name" value="Soluble quinoprotein glucose dehydrogenase"/>
    <property type="match status" value="1"/>
</dbReference>
<dbReference type="InterPro" id="IPR011042">
    <property type="entry name" value="6-blade_b-propeller_TolB-like"/>
</dbReference>
<dbReference type="PANTHER" id="PTHR19328:SF13">
    <property type="entry name" value="HIPL1 PROTEIN"/>
    <property type="match status" value="1"/>
</dbReference>
<dbReference type="PANTHER" id="PTHR19328">
    <property type="entry name" value="HEDGEHOG-INTERACTING PROTEIN"/>
    <property type="match status" value="1"/>
</dbReference>
<protein>
    <recommendedName>
        <fullName evidence="1">Glucose/Sorbosone dehydrogenase domain-containing protein</fullName>
    </recommendedName>
</protein>
<dbReference type="InterPro" id="IPR011041">
    <property type="entry name" value="Quinoprot_gluc/sorb_DH_b-prop"/>
</dbReference>
<comment type="caution">
    <text evidence="2">The sequence shown here is derived from an EMBL/GenBank/DDBJ whole genome shotgun (WGS) entry which is preliminary data.</text>
</comment>
<keyword evidence="3" id="KW-1185">Reference proteome</keyword>
<dbReference type="Pfam" id="PF07995">
    <property type="entry name" value="GSDH"/>
    <property type="match status" value="1"/>
</dbReference>
<name>A0A2S2KR26_9ARCH</name>
<organism evidence="2 3">
    <name type="scientific">Nitrosopumilus zosterae</name>
    <dbReference type="NCBI Taxonomy" id="718286"/>
    <lineage>
        <taxon>Archaea</taxon>
        <taxon>Nitrososphaerota</taxon>
        <taxon>Nitrososphaeria</taxon>
        <taxon>Nitrosopumilales</taxon>
        <taxon>Nitrosopumilaceae</taxon>
        <taxon>Nitrosopumilus</taxon>
    </lineage>
</organism>
<proteinExistence type="predicted"/>
<dbReference type="InterPro" id="IPR012938">
    <property type="entry name" value="Glc/Sorbosone_DH"/>
</dbReference>
<dbReference type="OrthoDB" id="6744at2157"/>
<reference evidence="2 3" key="1">
    <citation type="submission" date="2018-05" db="EMBL/GenBank/DDBJ databases">
        <title>genome sequencing of Nitrosopumilus sp. NM25.</title>
        <authorList>
            <person name="Mori K."/>
            <person name="Nakagawa T."/>
        </authorList>
    </citation>
    <scope>NUCLEOTIDE SEQUENCE [LARGE SCALE GENOMIC DNA]</scope>
    <source>
        <strain evidence="2 3">NM25</strain>
    </source>
</reference>
<dbReference type="Proteomes" id="UP000245829">
    <property type="component" value="Unassembled WGS sequence"/>
</dbReference>
<feature type="domain" description="Glucose/Sorbosone dehydrogenase" evidence="1">
    <location>
        <begin position="35"/>
        <end position="345"/>
    </location>
</feature>
<dbReference type="EMBL" id="BGKI01000002">
    <property type="protein sequence ID" value="GBH33908.1"/>
    <property type="molecule type" value="Genomic_DNA"/>
</dbReference>
<dbReference type="Gene3D" id="2.120.10.30">
    <property type="entry name" value="TolB, C-terminal domain"/>
    <property type="match status" value="1"/>
</dbReference>
<sequence length="491" mass="55271">MKEIIFAVILFSIPVSFAQEYPEIGVKVETVAENLTIPWSIDWLPDGTILFTERNGHLRVIQNGELLEEPLLSLGVGGVEGGMLGVAVDPDFEENNFIYLYYTYNEFLSTINKLVRFQLVDGKLTEDKMLLDGIPGGPFHDGGRIQFGPDGKLYITTGEAGDPKLAQDLNSLGGKILRINSDGTIPEDNPWENSSIYSIGHRNPQGIDWDEFGNLVATEHGPSGWRGVAHDEINLIFPGMNYGWPDIIGDETADGLQNPILHTGDDTWAPSGSEFYYGDKIPQWTGKYFVATLRGSHLHMIDFDLQEKKVLSHEKLFQDEFGRLRDVQTGPDGFLYILTSNQDGRGFPNANDDKILRIIPINSINNFEECVAFGNPVMESYPRQCRTEDGKHFVEVISEIPDWVRKTAKWWSLNQIADEEYASGLQYLIEKNIIIVPAGTLAEGSSEQQLPSWLRKDAGWWSQGLISDEEYFKSIQWMINNNFIKTELGLK</sequence>
<evidence type="ECO:0000313" key="3">
    <source>
        <dbReference type="Proteomes" id="UP000245829"/>
    </source>
</evidence>
<dbReference type="GeneID" id="76210059"/>
<evidence type="ECO:0000259" key="1">
    <source>
        <dbReference type="Pfam" id="PF07995"/>
    </source>
</evidence>
<gene>
    <name evidence="2" type="ORF">NZNM25_06990</name>
</gene>
<evidence type="ECO:0000313" key="2">
    <source>
        <dbReference type="EMBL" id="GBH33908.1"/>
    </source>
</evidence>